<evidence type="ECO:0000259" key="3">
    <source>
        <dbReference type="PROSITE" id="PS51462"/>
    </source>
</evidence>
<dbReference type="RefSeq" id="WP_091114847.1">
    <property type="nucleotide sequence ID" value="NZ_BKAF01000014.1"/>
</dbReference>
<dbReference type="InterPro" id="IPR015797">
    <property type="entry name" value="NUDIX_hydrolase-like_dom_sf"/>
</dbReference>
<evidence type="ECO:0000313" key="5">
    <source>
        <dbReference type="Proteomes" id="UP000198649"/>
    </source>
</evidence>
<reference evidence="4 5" key="1">
    <citation type="submission" date="2016-10" db="EMBL/GenBank/DDBJ databases">
        <authorList>
            <person name="de Groot N.N."/>
        </authorList>
    </citation>
    <scope>NUCLEOTIDE SEQUENCE [LARGE SCALE GENOMIC DNA]</scope>
    <source>
        <strain evidence="4 5">CGMCC 1.11156</strain>
    </source>
</reference>
<dbReference type="CDD" id="cd18879">
    <property type="entry name" value="NUDIX_Hydrolase"/>
    <property type="match status" value="1"/>
</dbReference>
<dbReference type="InterPro" id="IPR000086">
    <property type="entry name" value="NUDIX_hydrolase_dom"/>
</dbReference>
<dbReference type="InterPro" id="IPR020084">
    <property type="entry name" value="NUDIX_hydrolase_CS"/>
</dbReference>
<evidence type="ECO:0000256" key="1">
    <source>
        <dbReference type="ARBA" id="ARBA00001946"/>
    </source>
</evidence>
<keyword evidence="5" id="KW-1185">Reference proteome</keyword>
<keyword evidence="2" id="KW-0378">Hydrolase</keyword>
<dbReference type="PROSITE" id="PS00893">
    <property type="entry name" value="NUDIX_BOX"/>
    <property type="match status" value="1"/>
</dbReference>
<dbReference type="Gene3D" id="3.90.79.10">
    <property type="entry name" value="Nucleoside Triphosphate Pyrophosphohydrolase"/>
    <property type="match status" value="1"/>
</dbReference>
<evidence type="ECO:0000256" key="2">
    <source>
        <dbReference type="ARBA" id="ARBA00022801"/>
    </source>
</evidence>
<dbReference type="SUPFAM" id="SSF55811">
    <property type="entry name" value="Nudix"/>
    <property type="match status" value="1"/>
</dbReference>
<dbReference type="OrthoDB" id="9814308at2"/>
<dbReference type="AlphaFoldDB" id="A0A1I3KMP5"/>
<dbReference type="STRING" id="1005945.SAMN05216561_11289"/>
<dbReference type="Proteomes" id="UP000198649">
    <property type="component" value="Unassembled WGS sequence"/>
</dbReference>
<dbReference type="PROSITE" id="PS51462">
    <property type="entry name" value="NUDIX"/>
    <property type="match status" value="1"/>
</dbReference>
<accession>A0A1I3KMP5</accession>
<sequence length="151" mass="16736">MPVPDFVVRLRESIGHDLLWLPGVTAVVLRDDEVLLVERSDNGRWAPVTGIVDPGEHPEVAAVREALEETGVVCEIESLVWVDVTPVITHVNGDLAQYLDHTYLCRYVSGEARVGDDESLSVRWCELDDLPEMEPVLVERIRRAAGVRAGA</sequence>
<dbReference type="EMBL" id="FOQG01000012">
    <property type="protein sequence ID" value="SFI73654.1"/>
    <property type="molecule type" value="Genomic_DNA"/>
</dbReference>
<organism evidence="4 5">
    <name type="scientific">Nocardioides psychrotolerans</name>
    <dbReference type="NCBI Taxonomy" id="1005945"/>
    <lineage>
        <taxon>Bacteria</taxon>
        <taxon>Bacillati</taxon>
        <taxon>Actinomycetota</taxon>
        <taxon>Actinomycetes</taxon>
        <taxon>Propionibacteriales</taxon>
        <taxon>Nocardioidaceae</taxon>
        <taxon>Nocardioides</taxon>
    </lineage>
</organism>
<proteinExistence type="predicted"/>
<protein>
    <submittedName>
        <fullName evidence="4">ADP-ribose pyrophosphatase YjhB, NUDIX family</fullName>
    </submittedName>
</protein>
<evidence type="ECO:0000313" key="4">
    <source>
        <dbReference type="EMBL" id="SFI73654.1"/>
    </source>
</evidence>
<name>A0A1I3KMP5_9ACTN</name>
<gene>
    <name evidence="4" type="ORF">SAMN05216561_11289</name>
</gene>
<comment type="cofactor">
    <cofactor evidence="1">
        <name>Mg(2+)</name>
        <dbReference type="ChEBI" id="CHEBI:18420"/>
    </cofactor>
</comment>
<feature type="domain" description="Nudix hydrolase" evidence="3">
    <location>
        <begin position="19"/>
        <end position="149"/>
    </location>
</feature>
<dbReference type="Pfam" id="PF00293">
    <property type="entry name" value="NUDIX"/>
    <property type="match status" value="1"/>
</dbReference>
<dbReference type="GO" id="GO:0016787">
    <property type="term" value="F:hydrolase activity"/>
    <property type="evidence" value="ECO:0007669"/>
    <property type="project" value="UniProtKB-KW"/>
</dbReference>
<dbReference type="PANTHER" id="PTHR43046:SF16">
    <property type="entry name" value="ADP-RIBOSE PYROPHOSPHATASE YJHB-RELATED"/>
    <property type="match status" value="1"/>
</dbReference>
<dbReference type="PANTHER" id="PTHR43046">
    <property type="entry name" value="GDP-MANNOSE MANNOSYL HYDROLASE"/>
    <property type="match status" value="1"/>
</dbReference>